<dbReference type="InterPro" id="IPR016024">
    <property type="entry name" value="ARM-type_fold"/>
</dbReference>
<gene>
    <name evidence="4" type="ORF">N7492_003554</name>
</gene>
<keyword evidence="5" id="KW-1185">Reference proteome</keyword>
<proteinExistence type="predicted"/>
<reference evidence="4" key="1">
    <citation type="submission" date="2022-11" db="EMBL/GenBank/DDBJ databases">
        <authorList>
            <person name="Petersen C."/>
        </authorList>
    </citation>
    <scope>NUCLEOTIDE SEQUENCE</scope>
    <source>
        <strain evidence="4">IBT 21917</strain>
    </source>
</reference>
<reference evidence="4" key="2">
    <citation type="journal article" date="2023" name="IMA Fungus">
        <title>Comparative genomic study of the Penicillium genus elucidates a diverse pangenome and 15 lateral gene transfer events.</title>
        <authorList>
            <person name="Petersen C."/>
            <person name="Sorensen T."/>
            <person name="Nielsen M.R."/>
            <person name="Sondergaard T.E."/>
            <person name="Sorensen J.L."/>
            <person name="Fitzpatrick D.A."/>
            <person name="Frisvad J.C."/>
            <person name="Nielsen K.L."/>
        </authorList>
    </citation>
    <scope>NUCLEOTIDE SEQUENCE</scope>
    <source>
        <strain evidence="4">IBT 21917</strain>
    </source>
</reference>
<dbReference type="PANTHER" id="PTHR12412">
    <property type="entry name" value="CAP BINDING PROTEIN"/>
    <property type="match status" value="1"/>
</dbReference>
<dbReference type="GO" id="GO:0000339">
    <property type="term" value="F:RNA cap binding"/>
    <property type="evidence" value="ECO:0007669"/>
    <property type="project" value="InterPro"/>
</dbReference>
<feature type="domain" description="MIF4G-like type 2" evidence="3">
    <location>
        <begin position="526"/>
        <end position="778"/>
    </location>
</feature>
<dbReference type="Pfam" id="PF09088">
    <property type="entry name" value="MIF4G_like"/>
    <property type="match status" value="1"/>
</dbReference>
<accession>A0A9W9IJT6</accession>
<dbReference type="InterPro" id="IPR015172">
    <property type="entry name" value="MIF4G-like_typ-1"/>
</dbReference>
<dbReference type="AlphaFoldDB" id="A0A9W9IJT6"/>
<feature type="domain" description="MIF4G-like type 1" evidence="2">
    <location>
        <begin position="319"/>
        <end position="509"/>
    </location>
</feature>
<dbReference type="EMBL" id="JAPQKO010000002">
    <property type="protein sequence ID" value="KAJ5180344.1"/>
    <property type="molecule type" value="Genomic_DNA"/>
</dbReference>
<evidence type="ECO:0000256" key="1">
    <source>
        <dbReference type="SAM" id="MobiDB-lite"/>
    </source>
</evidence>
<dbReference type="Gene3D" id="1.25.40.180">
    <property type="match status" value="3"/>
</dbReference>
<dbReference type="GO" id="GO:0003729">
    <property type="term" value="F:mRNA binding"/>
    <property type="evidence" value="ECO:0007669"/>
    <property type="project" value="TreeGrafter"/>
</dbReference>
<dbReference type="GO" id="GO:0005846">
    <property type="term" value="C:nuclear cap binding complex"/>
    <property type="evidence" value="ECO:0007669"/>
    <property type="project" value="InterPro"/>
</dbReference>
<dbReference type="Pfam" id="PF09090">
    <property type="entry name" value="MIF4G_like_2"/>
    <property type="match status" value="1"/>
</dbReference>
<dbReference type="OrthoDB" id="10252707at2759"/>
<dbReference type="GO" id="GO:0005634">
    <property type="term" value="C:nucleus"/>
    <property type="evidence" value="ECO:0007669"/>
    <property type="project" value="TreeGrafter"/>
</dbReference>
<evidence type="ECO:0000313" key="5">
    <source>
        <dbReference type="Proteomes" id="UP001146351"/>
    </source>
</evidence>
<evidence type="ECO:0000313" key="4">
    <source>
        <dbReference type="EMBL" id="KAJ5180344.1"/>
    </source>
</evidence>
<feature type="region of interest" description="Disordered" evidence="1">
    <location>
        <begin position="796"/>
        <end position="820"/>
    </location>
</feature>
<evidence type="ECO:0008006" key="6">
    <source>
        <dbReference type="Google" id="ProtNLM"/>
    </source>
</evidence>
<dbReference type="PANTHER" id="PTHR12412:SF2">
    <property type="entry name" value="NUCLEAR CAP-BINDING PROTEIN SUBUNIT 1"/>
    <property type="match status" value="1"/>
</dbReference>
<dbReference type="InterPro" id="IPR027159">
    <property type="entry name" value="CBP80"/>
</dbReference>
<sequence>MADYERRNSNYRGGGHDEDYDRRPQRRRYEEPLFVQVRRQLLTIAESAARRVEDDILHIAKSVTENHEDEELRETLINISLDLVLEQPMKIPFVAATTLATHNLKPDLGAEVIKRAGNTLQKYIDSGSWREVKLLLRFLGCLQPLFEGDGIFPLLEELFARAADLQTASSEDLLGLELVKIVLFTIPYVMSSPATGFESQASALLEKTDIIASTPHALVDLVNTFSAEENSAAAGPSVISLMQSQLQSEGSQGWELRCLPRPWKGVQEIDSGDQNPWEELTKIQFPEITVPSSVPNGVRPLFPEVFLSVYLNQDVDTVPPLADISSSLLRDALVDTINLLHFNRVATAKYLIDVDCYFTPETFVKRATPFDRMRELADENRAWKPEDVAVDAVFSQLYQLPTAEHKLVYYHSVLTECCKIAPAAIAPSLGRAIRFLYNNLETLDLELSSRFLDWFAHHLSNFGFTWKWSEWIDDLDLPGIHAKMAFINGALDKEIRLSFAQRIKGTLPEPYIPLITEGKEKDTPDFKYLSEMTPYSKEGQQLMQLIRKKASDEEIQPVITSIEEQAQGLGVEDPKVPSTDAFVTSICFVGSKSLSHVLSCIERNKERLLAIGPVSPRARCQIITSVMEYWVDQPGIAINIIDKLLNYTILSPLSVLEWALSESMGAGTILAKPHIFEMISATVGKVTNRMRQIVAARIQPGLYEPQLSALDETLARERIDMQALFKFIEDSVVSVAAGSNDEQMERGDGSGDLPEDAIIRQWGRRWLRVFRRKVAVEEAFITDALANATPVGTVAPAAPEGGSAEAGADGDVAIADADGQ</sequence>
<dbReference type="SUPFAM" id="SSF48371">
    <property type="entry name" value="ARM repeat"/>
    <property type="match status" value="3"/>
</dbReference>
<dbReference type="FunFam" id="1.25.40.180:FF:000035">
    <property type="entry name" value="snRNA cap binding complex subunit (Gcr3)"/>
    <property type="match status" value="1"/>
</dbReference>
<name>A0A9W9IJT6_9EURO</name>
<feature type="region of interest" description="Disordered" evidence="1">
    <location>
        <begin position="1"/>
        <end position="25"/>
    </location>
</feature>
<dbReference type="InterPro" id="IPR015174">
    <property type="entry name" value="MIF4G-like_typ-2"/>
</dbReference>
<dbReference type="GO" id="GO:0000184">
    <property type="term" value="P:nuclear-transcribed mRNA catabolic process, nonsense-mediated decay"/>
    <property type="evidence" value="ECO:0007669"/>
    <property type="project" value="TreeGrafter"/>
</dbReference>
<organism evidence="4 5">
    <name type="scientific">Penicillium capsulatum</name>
    <dbReference type="NCBI Taxonomy" id="69766"/>
    <lineage>
        <taxon>Eukaryota</taxon>
        <taxon>Fungi</taxon>
        <taxon>Dikarya</taxon>
        <taxon>Ascomycota</taxon>
        <taxon>Pezizomycotina</taxon>
        <taxon>Eurotiomycetes</taxon>
        <taxon>Eurotiomycetidae</taxon>
        <taxon>Eurotiales</taxon>
        <taxon>Aspergillaceae</taxon>
        <taxon>Penicillium</taxon>
    </lineage>
</organism>
<comment type="caution">
    <text evidence="4">The sequence shown here is derived from an EMBL/GenBank/DDBJ whole genome shotgun (WGS) entry which is preliminary data.</text>
</comment>
<dbReference type="GO" id="GO:0006406">
    <property type="term" value="P:mRNA export from nucleus"/>
    <property type="evidence" value="ECO:0007669"/>
    <property type="project" value="InterPro"/>
</dbReference>
<dbReference type="FunFam" id="1.25.40.180:FF:000079">
    <property type="entry name" value="Related to cap binding protein 80 (Cbp80)"/>
    <property type="match status" value="1"/>
</dbReference>
<protein>
    <recommendedName>
        <fullName evidence="6">Cap binding protein</fullName>
    </recommendedName>
</protein>
<evidence type="ECO:0000259" key="3">
    <source>
        <dbReference type="Pfam" id="PF09090"/>
    </source>
</evidence>
<evidence type="ECO:0000259" key="2">
    <source>
        <dbReference type="Pfam" id="PF09088"/>
    </source>
</evidence>
<dbReference type="Proteomes" id="UP001146351">
    <property type="component" value="Unassembled WGS sequence"/>
</dbReference>
<dbReference type="FunFam" id="1.25.40.180:FF:000045">
    <property type="entry name" value="snRNA cap binding complex subunit (Gcr3), putative"/>
    <property type="match status" value="1"/>
</dbReference>